<dbReference type="PROSITE" id="PS01196">
    <property type="entry name" value="PEPT_TRNA_HYDROL_2"/>
    <property type="match status" value="1"/>
</dbReference>
<dbReference type="InterPro" id="IPR036416">
    <property type="entry name" value="Pept_tRNA_hydro_sf"/>
</dbReference>
<dbReference type="CDD" id="cd00462">
    <property type="entry name" value="PTH"/>
    <property type="match status" value="1"/>
</dbReference>
<dbReference type="Pfam" id="PF01195">
    <property type="entry name" value="Pept_tRNA_hydro"/>
    <property type="match status" value="1"/>
</dbReference>
<evidence type="ECO:0000256" key="4">
    <source>
        <dbReference type="ARBA" id="ARBA00022884"/>
    </source>
</evidence>
<reference evidence="8 9" key="1">
    <citation type="submission" date="2020-07" db="EMBL/GenBank/DDBJ databases">
        <title>The yeast mating-type switching endonuclease HO is a domesticated member of an unorthodox homing genetic element family.</title>
        <authorList>
            <person name="Coughlan A.Y."/>
            <person name="Lombardi L."/>
            <person name="Braun-Galleani S."/>
            <person name="Martos A.R."/>
            <person name="Galeote V."/>
            <person name="Bigey F."/>
            <person name="Dequin S."/>
            <person name="Byrne K.P."/>
            <person name="Wolfe K.H."/>
        </authorList>
    </citation>
    <scope>NUCLEOTIDE SEQUENCE [LARGE SCALE GENOMIC DNA]</scope>
    <source>
        <strain evidence="8 9">NRRL Y-6702</strain>
    </source>
</reference>
<dbReference type="InterPro" id="IPR001328">
    <property type="entry name" value="Pept_tRNA_hydro"/>
</dbReference>
<dbReference type="RefSeq" id="XP_037143949.1">
    <property type="nucleotide sequence ID" value="XM_037288054.1"/>
</dbReference>
<dbReference type="EC" id="3.1.1.29" evidence="1 6"/>
<dbReference type="SUPFAM" id="SSF53178">
    <property type="entry name" value="Peptidyl-tRNA hydrolase-like"/>
    <property type="match status" value="1"/>
</dbReference>
<dbReference type="PANTHER" id="PTHR17224:SF1">
    <property type="entry name" value="PEPTIDYL-TRNA HYDROLASE"/>
    <property type="match status" value="1"/>
</dbReference>
<dbReference type="NCBIfam" id="TIGR00447">
    <property type="entry name" value="pth"/>
    <property type="match status" value="1"/>
</dbReference>
<keyword evidence="9" id="KW-1185">Reference proteome</keyword>
<dbReference type="GO" id="GO:0000049">
    <property type="term" value="F:tRNA binding"/>
    <property type="evidence" value="ECO:0007669"/>
    <property type="project" value="UniProtKB-KW"/>
</dbReference>
<keyword evidence="2" id="KW-0820">tRNA-binding</keyword>
<dbReference type="OrthoDB" id="1711136at2759"/>
<proteinExistence type="inferred from homology"/>
<evidence type="ECO:0000256" key="5">
    <source>
        <dbReference type="ARBA" id="ARBA00038063"/>
    </source>
</evidence>
<keyword evidence="3 6" id="KW-0378">Hydrolase</keyword>
<evidence type="ECO:0000256" key="3">
    <source>
        <dbReference type="ARBA" id="ARBA00022801"/>
    </source>
</evidence>
<name>A0A7H9B0R4_ZYGMR</name>
<accession>A0A7H9B0R4</accession>
<gene>
    <name evidence="8" type="ORF">HG535_0C05750</name>
</gene>
<organism evidence="8 9">
    <name type="scientific">Zygotorulaspora mrakii</name>
    <name type="common">Zygosaccharomyces mrakii</name>
    <dbReference type="NCBI Taxonomy" id="42260"/>
    <lineage>
        <taxon>Eukaryota</taxon>
        <taxon>Fungi</taxon>
        <taxon>Dikarya</taxon>
        <taxon>Ascomycota</taxon>
        <taxon>Saccharomycotina</taxon>
        <taxon>Saccharomycetes</taxon>
        <taxon>Saccharomycetales</taxon>
        <taxon>Saccharomycetaceae</taxon>
        <taxon>Zygotorulaspora</taxon>
    </lineage>
</organism>
<dbReference type="KEGG" id="zmk:HG535_0C05750"/>
<dbReference type="Proteomes" id="UP000509704">
    <property type="component" value="Chromosome 3"/>
</dbReference>
<dbReference type="PROSITE" id="PS01195">
    <property type="entry name" value="PEPT_TRNA_HYDROL_1"/>
    <property type="match status" value="1"/>
</dbReference>
<evidence type="ECO:0000313" key="8">
    <source>
        <dbReference type="EMBL" id="QLG72221.1"/>
    </source>
</evidence>
<dbReference type="GeneID" id="59235919"/>
<sequence length="205" mass="22631">MLLSAKYGLVKQKKWRGLPIRYLSTCLTGIGNPEPQYGGTRHNAGLMMLDLLKDKLVDSNRDKSFKKCSHAAAGYLSAPPDLLLIRSDANFINLSGKTVVPLWRKLTKHGNVKHVVVHDELSLPLGKVQLRKPGTSLRGHNGLKSIYSHLGHGDFYRLAVGIGRPLERDPKIVADYVLAKFTPQELALIQAQALPNALNLLKTVL</sequence>
<keyword evidence="4" id="KW-0694">RNA-binding</keyword>
<dbReference type="InterPro" id="IPR018171">
    <property type="entry name" value="Pept_tRNA_hydro_CS"/>
</dbReference>
<evidence type="ECO:0000256" key="6">
    <source>
        <dbReference type="RuleBase" id="RU000673"/>
    </source>
</evidence>
<dbReference type="EMBL" id="CP058606">
    <property type="protein sequence ID" value="QLG72221.1"/>
    <property type="molecule type" value="Genomic_DNA"/>
</dbReference>
<evidence type="ECO:0000256" key="7">
    <source>
        <dbReference type="RuleBase" id="RU004320"/>
    </source>
</evidence>
<comment type="catalytic activity">
    <reaction evidence="6">
        <text>an N-acyl-L-alpha-aminoacyl-tRNA + H2O = an N-acyl-L-amino acid + a tRNA + H(+)</text>
        <dbReference type="Rhea" id="RHEA:54448"/>
        <dbReference type="Rhea" id="RHEA-COMP:10123"/>
        <dbReference type="Rhea" id="RHEA-COMP:13883"/>
        <dbReference type="ChEBI" id="CHEBI:15377"/>
        <dbReference type="ChEBI" id="CHEBI:15378"/>
        <dbReference type="ChEBI" id="CHEBI:59874"/>
        <dbReference type="ChEBI" id="CHEBI:78442"/>
        <dbReference type="ChEBI" id="CHEBI:138191"/>
        <dbReference type="EC" id="3.1.1.29"/>
    </reaction>
</comment>
<evidence type="ECO:0000256" key="1">
    <source>
        <dbReference type="ARBA" id="ARBA00013260"/>
    </source>
</evidence>
<dbReference type="GO" id="GO:0004045">
    <property type="term" value="F:peptidyl-tRNA hydrolase activity"/>
    <property type="evidence" value="ECO:0007669"/>
    <property type="project" value="UniProtKB-EC"/>
</dbReference>
<dbReference type="AlphaFoldDB" id="A0A7H9B0R4"/>
<evidence type="ECO:0000256" key="2">
    <source>
        <dbReference type="ARBA" id="ARBA00022555"/>
    </source>
</evidence>
<dbReference type="PANTHER" id="PTHR17224">
    <property type="entry name" value="PEPTIDYL-TRNA HYDROLASE"/>
    <property type="match status" value="1"/>
</dbReference>
<comment type="similarity">
    <text evidence="5 7">Belongs to the PTH family.</text>
</comment>
<protein>
    <recommendedName>
        <fullName evidence="1 6">Peptidyl-tRNA hydrolase</fullName>
        <ecNumber evidence="1 6">3.1.1.29</ecNumber>
    </recommendedName>
</protein>
<evidence type="ECO:0000313" key="9">
    <source>
        <dbReference type="Proteomes" id="UP000509704"/>
    </source>
</evidence>
<dbReference type="Gene3D" id="3.40.50.1470">
    <property type="entry name" value="Peptidyl-tRNA hydrolase"/>
    <property type="match status" value="1"/>
</dbReference>